<reference evidence="1 2" key="1">
    <citation type="journal article" date="2018" name="Front. Plant Sci.">
        <title>Red Clover (Trifolium pratense) and Zigzag Clover (T. medium) - A Picture of Genomic Similarities and Differences.</title>
        <authorList>
            <person name="Dluhosova J."/>
            <person name="Istvanek J."/>
            <person name="Nedelnik J."/>
            <person name="Repkova J."/>
        </authorList>
    </citation>
    <scope>NUCLEOTIDE SEQUENCE [LARGE SCALE GENOMIC DNA]</scope>
    <source>
        <strain evidence="2">cv. 10/8</strain>
        <tissue evidence="1">Leaf</tissue>
    </source>
</reference>
<protein>
    <submittedName>
        <fullName evidence="1">Uncharacterized protein</fullName>
    </submittedName>
</protein>
<feature type="non-terminal residue" evidence="1">
    <location>
        <position position="57"/>
    </location>
</feature>
<keyword evidence="2" id="KW-1185">Reference proteome</keyword>
<evidence type="ECO:0000313" key="1">
    <source>
        <dbReference type="EMBL" id="MCI80185.1"/>
    </source>
</evidence>
<proteinExistence type="predicted"/>
<name>A0A392UZP3_9FABA</name>
<sequence>MLLCARRAPPPAQCAADRGCQRQQALTRAPRQPLLRCAPTPASSPGFSLTSCYRDFK</sequence>
<comment type="caution">
    <text evidence="1">The sequence shown here is derived from an EMBL/GenBank/DDBJ whole genome shotgun (WGS) entry which is preliminary data.</text>
</comment>
<dbReference type="AlphaFoldDB" id="A0A392UZP3"/>
<accession>A0A392UZP3</accession>
<organism evidence="1 2">
    <name type="scientific">Trifolium medium</name>
    <dbReference type="NCBI Taxonomy" id="97028"/>
    <lineage>
        <taxon>Eukaryota</taxon>
        <taxon>Viridiplantae</taxon>
        <taxon>Streptophyta</taxon>
        <taxon>Embryophyta</taxon>
        <taxon>Tracheophyta</taxon>
        <taxon>Spermatophyta</taxon>
        <taxon>Magnoliopsida</taxon>
        <taxon>eudicotyledons</taxon>
        <taxon>Gunneridae</taxon>
        <taxon>Pentapetalae</taxon>
        <taxon>rosids</taxon>
        <taxon>fabids</taxon>
        <taxon>Fabales</taxon>
        <taxon>Fabaceae</taxon>
        <taxon>Papilionoideae</taxon>
        <taxon>50 kb inversion clade</taxon>
        <taxon>NPAAA clade</taxon>
        <taxon>Hologalegina</taxon>
        <taxon>IRL clade</taxon>
        <taxon>Trifolieae</taxon>
        <taxon>Trifolium</taxon>
    </lineage>
</organism>
<dbReference type="Proteomes" id="UP000265520">
    <property type="component" value="Unassembled WGS sequence"/>
</dbReference>
<evidence type="ECO:0000313" key="2">
    <source>
        <dbReference type="Proteomes" id="UP000265520"/>
    </source>
</evidence>
<dbReference type="EMBL" id="LXQA010989798">
    <property type="protein sequence ID" value="MCI80185.1"/>
    <property type="molecule type" value="Genomic_DNA"/>
</dbReference>